<evidence type="ECO:0000313" key="2">
    <source>
        <dbReference type="EMBL" id="MCZ4244632.1"/>
    </source>
</evidence>
<dbReference type="RefSeq" id="WP_269427687.1">
    <property type="nucleotide sequence ID" value="NZ_JAPWGM010000003.1"/>
</dbReference>
<keyword evidence="3" id="KW-1185">Reference proteome</keyword>
<accession>A0ABT4L9M3</accession>
<dbReference type="InterPro" id="IPR000182">
    <property type="entry name" value="GNAT_dom"/>
</dbReference>
<organism evidence="2 3">
    <name type="scientific">Pedobacter punctiformis</name>
    <dbReference type="NCBI Taxonomy" id="3004097"/>
    <lineage>
        <taxon>Bacteria</taxon>
        <taxon>Pseudomonadati</taxon>
        <taxon>Bacteroidota</taxon>
        <taxon>Sphingobacteriia</taxon>
        <taxon>Sphingobacteriales</taxon>
        <taxon>Sphingobacteriaceae</taxon>
        <taxon>Pedobacter</taxon>
    </lineage>
</organism>
<dbReference type="Gene3D" id="3.40.630.30">
    <property type="match status" value="1"/>
</dbReference>
<proteinExistence type="predicted"/>
<dbReference type="Proteomes" id="UP001144347">
    <property type="component" value="Unassembled WGS sequence"/>
</dbReference>
<dbReference type="InterPro" id="IPR051531">
    <property type="entry name" value="N-acetyltransferase"/>
</dbReference>
<dbReference type="InterPro" id="IPR016181">
    <property type="entry name" value="Acyl_CoA_acyltransferase"/>
</dbReference>
<dbReference type="EMBL" id="JAPWGM010000003">
    <property type="protein sequence ID" value="MCZ4244632.1"/>
    <property type="molecule type" value="Genomic_DNA"/>
</dbReference>
<name>A0ABT4L9M3_9SPHI</name>
<evidence type="ECO:0000313" key="3">
    <source>
        <dbReference type="Proteomes" id="UP001144347"/>
    </source>
</evidence>
<protein>
    <submittedName>
        <fullName evidence="2">GNAT family N-acetyltransferase</fullName>
    </submittedName>
</protein>
<dbReference type="PANTHER" id="PTHR43792:SF16">
    <property type="entry name" value="N-ACETYLTRANSFERASE DOMAIN-CONTAINING PROTEIN"/>
    <property type="match status" value="1"/>
</dbReference>
<reference evidence="2" key="1">
    <citation type="submission" date="2022-12" db="EMBL/GenBank/DDBJ databases">
        <title>Genome sequence of HCMS5-2.</title>
        <authorList>
            <person name="Woo H."/>
        </authorList>
    </citation>
    <scope>NUCLEOTIDE SEQUENCE</scope>
    <source>
        <strain evidence="2">HCMS5-2</strain>
    </source>
</reference>
<feature type="domain" description="N-acetyltransferase" evidence="1">
    <location>
        <begin position="10"/>
        <end position="173"/>
    </location>
</feature>
<dbReference type="PROSITE" id="PS51186">
    <property type="entry name" value="GNAT"/>
    <property type="match status" value="1"/>
</dbReference>
<gene>
    <name evidence="2" type="ORF">O0955_11535</name>
</gene>
<comment type="caution">
    <text evidence="2">The sequence shown here is derived from an EMBL/GenBank/DDBJ whole genome shotgun (WGS) entry which is preliminary data.</text>
</comment>
<sequence>MKIYAETERLILRELLPDDVNGILELDSDPEVHRYLGNTTINTTEESSNIITHIRNQYTKNGIGRWAVIEKETGLFMGWSGLKLITTPTNNHINYYDLGYRLIKKYWGKGYATESALASIDYAFKQLNVNEIYAIADVNNQASIRILEKVGLKRIEIFDYGGVPHYWLKLEKQ</sequence>
<dbReference type="SUPFAM" id="SSF55729">
    <property type="entry name" value="Acyl-CoA N-acyltransferases (Nat)"/>
    <property type="match status" value="1"/>
</dbReference>
<dbReference type="Pfam" id="PF13302">
    <property type="entry name" value="Acetyltransf_3"/>
    <property type="match status" value="1"/>
</dbReference>
<dbReference type="PANTHER" id="PTHR43792">
    <property type="entry name" value="GNAT FAMILY, PUTATIVE (AFU_ORTHOLOGUE AFUA_3G00765)-RELATED-RELATED"/>
    <property type="match status" value="1"/>
</dbReference>
<evidence type="ECO:0000259" key="1">
    <source>
        <dbReference type="PROSITE" id="PS51186"/>
    </source>
</evidence>